<name>A0A0E0KBG9_ORYPU</name>
<organism evidence="1">
    <name type="scientific">Oryza punctata</name>
    <name type="common">Red rice</name>
    <dbReference type="NCBI Taxonomy" id="4537"/>
    <lineage>
        <taxon>Eukaryota</taxon>
        <taxon>Viridiplantae</taxon>
        <taxon>Streptophyta</taxon>
        <taxon>Embryophyta</taxon>
        <taxon>Tracheophyta</taxon>
        <taxon>Spermatophyta</taxon>
        <taxon>Magnoliopsida</taxon>
        <taxon>Liliopsida</taxon>
        <taxon>Poales</taxon>
        <taxon>Poaceae</taxon>
        <taxon>BOP clade</taxon>
        <taxon>Oryzoideae</taxon>
        <taxon>Oryzeae</taxon>
        <taxon>Oryzinae</taxon>
        <taxon>Oryza</taxon>
    </lineage>
</organism>
<dbReference type="HOGENOM" id="CLU_2227545_0_0_1"/>
<reference evidence="1" key="1">
    <citation type="submission" date="2015-04" db="UniProtKB">
        <authorList>
            <consortium name="EnsemblPlants"/>
        </authorList>
    </citation>
    <scope>IDENTIFICATION</scope>
</reference>
<accession>A0A0E0KBG9</accession>
<dbReference type="PANTHER" id="PTHR37738:SF1">
    <property type="entry name" value="OS03G0257000 PROTEIN"/>
    <property type="match status" value="1"/>
</dbReference>
<dbReference type="EnsemblPlants" id="OPUNC03G10710.2">
    <property type="protein sequence ID" value="OPUNC03G10710.2"/>
    <property type="gene ID" value="OPUNC03G10710"/>
</dbReference>
<keyword evidence="2" id="KW-1185">Reference proteome</keyword>
<dbReference type="Gramene" id="OPUNC03G10710.2">
    <property type="protein sequence ID" value="OPUNC03G10710.2"/>
    <property type="gene ID" value="OPUNC03G10710"/>
</dbReference>
<proteinExistence type="predicted"/>
<protein>
    <submittedName>
        <fullName evidence="1">Uncharacterized protein</fullName>
    </submittedName>
</protein>
<evidence type="ECO:0000313" key="1">
    <source>
        <dbReference type="EnsemblPlants" id="OPUNC03G10710.2"/>
    </source>
</evidence>
<dbReference type="Proteomes" id="UP000026962">
    <property type="component" value="Chromosome 3"/>
</dbReference>
<dbReference type="AlphaFoldDB" id="A0A0E0KBG9"/>
<dbReference type="PANTHER" id="PTHR37738">
    <property type="entry name" value="OS03G0209700 PROTEIN"/>
    <property type="match status" value="1"/>
</dbReference>
<sequence length="106" mass="11863">MDGVLAPDVCNEDDTTGAEHDSWRTISCERECSRGDRLIKLSIIDFKKHGNRKFSISFECETLKVDKAAEEHISKYMPNLSGLDAIRKMSISGINLDEDDEPSGDN</sequence>
<reference evidence="1" key="2">
    <citation type="submission" date="2018-05" db="EMBL/GenBank/DDBJ databases">
        <title>OpunRS2 (Oryza punctata Reference Sequence Version 2).</title>
        <authorList>
            <person name="Zhang J."/>
            <person name="Kudrna D."/>
            <person name="Lee S."/>
            <person name="Talag J."/>
            <person name="Welchert J."/>
            <person name="Wing R.A."/>
        </authorList>
    </citation>
    <scope>NUCLEOTIDE SEQUENCE [LARGE SCALE GENOMIC DNA]</scope>
</reference>
<evidence type="ECO:0000313" key="2">
    <source>
        <dbReference type="Proteomes" id="UP000026962"/>
    </source>
</evidence>